<protein>
    <submittedName>
        <fullName evidence="2">Uncharacterized protein</fullName>
    </submittedName>
</protein>
<name>A0A369URA6_9GAMM</name>
<gene>
    <name evidence="2" type="ORF">DVJ77_00845</name>
</gene>
<sequence length="96" mass="10139">MMRYIALSAGLLVATMLGAVGPAHADAQSCSLCRQHVQDCIVAGERPVQCEIEFNFCVSECASSVRNDSGLTLAPIKPVSPAIPRDQRLVAGLKSP</sequence>
<organism evidence="2 3">
    <name type="scientific">Dyella tabacisoli</name>
    <dbReference type="NCBI Taxonomy" id="2282381"/>
    <lineage>
        <taxon>Bacteria</taxon>
        <taxon>Pseudomonadati</taxon>
        <taxon>Pseudomonadota</taxon>
        <taxon>Gammaproteobacteria</taxon>
        <taxon>Lysobacterales</taxon>
        <taxon>Rhodanobacteraceae</taxon>
        <taxon>Dyella</taxon>
    </lineage>
</organism>
<evidence type="ECO:0000313" key="2">
    <source>
        <dbReference type="EMBL" id="RDD83186.1"/>
    </source>
</evidence>
<comment type="caution">
    <text evidence="2">The sequence shown here is derived from an EMBL/GenBank/DDBJ whole genome shotgun (WGS) entry which is preliminary data.</text>
</comment>
<feature type="chain" id="PRO_5016694960" evidence="1">
    <location>
        <begin position="26"/>
        <end position="96"/>
    </location>
</feature>
<keyword evidence="1" id="KW-0732">Signal</keyword>
<reference evidence="2 3" key="1">
    <citation type="submission" date="2018-07" db="EMBL/GenBank/DDBJ databases">
        <title>Dyella tabacisoli L4-6T, whole genome shotgun sequence.</title>
        <authorList>
            <person name="Zhou X.-K."/>
            <person name="Li W.-J."/>
            <person name="Duan Y.-Q."/>
        </authorList>
    </citation>
    <scope>NUCLEOTIDE SEQUENCE [LARGE SCALE GENOMIC DNA]</scope>
    <source>
        <strain evidence="2 3">L4-6</strain>
    </source>
</reference>
<evidence type="ECO:0000256" key="1">
    <source>
        <dbReference type="SAM" id="SignalP"/>
    </source>
</evidence>
<keyword evidence="3" id="KW-1185">Reference proteome</keyword>
<proteinExistence type="predicted"/>
<dbReference type="AlphaFoldDB" id="A0A369URA6"/>
<dbReference type="Proteomes" id="UP000253782">
    <property type="component" value="Unassembled WGS sequence"/>
</dbReference>
<evidence type="ECO:0000313" key="3">
    <source>
        <dbReference type="Proteomes" id="UP000253782"/>
    </source>
</evidence>
<dbReference type="EMBL" id="QQAH01000001">
    <property type="protein sequence ID" value="RDD83186.1"/>
    <property type="molecule type" value="Genomic_DNA"/>
</dbReference>
<feature type="signal peptide" evidence="1">
    <location>
        <begin position="1"/>
        <end position="25"/>
    </location>
</feature>
<accession>A0A369URA6</accession>
<dbReference type="RefSeq" id="WP_114843577.1">
    <property type="nucleotide sequence ID" value="NZ_JBHSPE010000001.1"/>
</dbReference>